<keyword evidence="3" id="KW-0808">Transferase</keyword>
<evidence type="ECO:0000256" key="1">
    <source>
        <dbReference type="ARBA" id="ARBA00012513"/>
    </source>
</evidence>
<dbReference type="InterPro" id="IPR051347">
    <property type="entry name" value="Circadian_clock_KaiC-rel"/>
</dbReference>
<evidence type="ECO:0000256" key="5">
    <source>
        <dbReference type="ARBA" id="ARBA00022777"/>
    </source>
</evidence>
<feature type="domain" description="KaiC" evidence="7">
    <location>
        <begin position="10"/>
        <end position="249"/>
    </location>
</feature>
<dbReference type="SMART" id="SM00382">
    <property type="entry name" value="AAA"/>
    <property type="match status" value="2"/>
</dbReference>
<evidence type="ECO:0000256" key="6">
    <source>
        <dbReference type="ARBA" id="ARBA00022801"/>
    </source>
</evidence>
<dbReference type="OrthoDB" id="9783783at2"/>
<name>A0A6L6PFZ6_9BURK</name>
<dbReference type="InterPro" id="IPR030665">
    <property type="entry name" value="KaiC"/>
</dbReference>
<keyword evidence="5" id="KW-0418">Kinase</keyword>
<dbReference type="GO" id="GO:0004674">
    <property type="term" value="F:protein serine/threonine kinase activity"/>
    <property type="evidence" value="ECO:0007669"/>
    <property type="project" value="UniProtKB-EC"/>
</dbReference>
<proteinExistence type="predicted"/>
<evidence type="ECO:0000259" key="7">
    <source>
        <dbReference type="PROSITE" id="PS51146"/>
    </source>
</evidence>
<dbReference type="InterPro" id="IPR014774">
    <property type="entry name" value="KaiC-like_dom"/>
</dbReference>
<dbReference type="PANTHER" id="PTHR42926">
    <property type="match status" value="1"/>
</dbReference>
<comment type="caution">
    <text evidence="8">The sequence shown here is derived from an EMBL/GenBank/DDBJ whole genome shotgun (WGS) entry which is preliminary data.</text>
</comment>
<keyword evidence="9" id="KW-1185">Reference proteome</keyword>
<dbReference type="EMBL" id="WNKY01000008">
    <property type="protein sequence ID" value="MTV37944.1"/>
    <property type="molecule type" value="Genomic_DNA"/>
</dbReference>
<dbReference type="InterPro" id="IPR027417">
    <property type="entry name" value="P-loop_NTPase"/>
</dbReference>
<dbReference type="RefSeq" id="WP_155463423.1">
    <property type="nucleotide sequence ID" value="NZ_WNKY01000008.1"/>
</dbReference>
<evidence type="ECO:0000256" key="2">
    <source>
        <dbReference type="ARBA" id="ARBA00022553"/>
    </source>
</evidence>
<sequence>MEEQNSITSDFLSTGVPGLDDVLAGGLTSDRLYLVEGEPGTGKTTLALQFLNEGVRRGESTLYITLAETMVELRSVAASHGWNTEGIHIEEIIPDEKALDPDQQYTIFHPSEIELSATTQRILAAIDRYQPRRVVLDSLSELQLLAESPLRYRRQVLALKQYLSGRHCTTIFLDDRTALSTDLQVRSVAHAVLTLELADQAYGAERRRLRVVKYRGVAFRGGAHDYKIVKGGLHIYPRLVAADSRETGQRQQLSSGLPELDALIGGGLEEGMSTLISGPSGTGKSSLAAQFVHAATQRGECCAMFLFEESRNNMLNRCRGLGIDLAGAIRQRLLTVQQIDPAELSPGEFSAAVTQVVEQGARVVVIDSLNGYLNAVPDERFLIIYLHELLTYLGQRGVVSILVGVQQGVVGNNMNNTVDASYLADNVIMLRYFEAAGEVHQAISVFKKRGSTHERSLRRFEVGAHGLRVGPVLKNFHGVLTGVPTFHGAVKVE</sequence>
<keyword evidence="2" id="KW-0597">Phosphoprotein</keyword>
<keyword evidence="6" id="KW-0378">Hydrolase</keyword>
<evidence type="ECO:0000313" key="8">
    <source>
        <dbReference type="EMBL" id="MTV37944.1"/>
    </source>
</evidence>
<organism evidence="8 9">
    <name type="scientific">Duganella radicis</name>
    <dbReference type="NCBI Taxonomy" id="551988"/>
    <lineage>
        <taxon>Bacteria</taxon>
        <taxon>Pseudomonadati</taxon>
        <taxon>Pseudomonadota</taxon>
        <taxon>Betaproteobacteria</taxon>
        <taxon>Burkholderiales</taxon>
        <taxon>Oxalobacteraceae</taxon>
        <taxon>Telluria group</taxon>
        <taxon>Duganella</taxon>
    </lineage>
</organism>
<dbReference type="PROSITE" id="PS51146">
    <property type="entry name" value="KAIC"/>
    <property type="match status" value="2"/>
</dbReference>
<feature type="domain" description="KaiC" evidence="7">
    <location>
        <begin position="251"/>
        <end position="483"/>
    </location>
</feature>
<dbReference type="CDD" id="cd19488">
    <property type="entry name" value="KaiC-like_N"/>
    <property type="match status" value="1"/>
</dbReference>
<dbReference type="InterPro" id="IPR010624">
    <property type="entry name" value="KaiC_dom"/>
</dbReference>
<dbReference type="Gene3D" id="3.40.50.300">
    <property type="entry name" value="P-loop containing nucleotide triphosphate hydrolases"/>
    <property type="match status" value="2"/>
</dbReference>
<evidence type="ECO:0000256" key="3">
    <source>
        <dbReference type="ARBA" id="ARBA00022679"/>
    </source>
</evidence>
<dbReference type="PIRSF" id="PIRSF039117">
    <property type="entry name" value="KaiC"/>
    <property type="match status" value="1"/>
</dbReference>
<dbReference type="InterPro" id="IPR003593">
    <property type="entry name" value="AAA+_ATPase"/>
</dbReference>
<dbReference type="PANTHER" id="PTHR42926:SF1">
    <property type="entry name" value="CIRCADIAN CLOCK OSCILLATOR PROTEIN KAIC 1"/>
    <property type="match status" value="1"/>
</dbReference>
<dbReference type="Proteomes" id="UP000475582">
    <property type="component" value="Unassembled WGS sequence"/>
</dbReference>
<dbReference type="SUPFAM" id="SSF52540">
    <property type="entry name" value="P-loop containing nucleoside triphosphate hydrolases"/>
    <property type="match status" value="2"/>
</dbReference>
<dbReference type="Pfam" id="PF06745">
    <property type="entry name" value="ATPase"/>
    <property type="match status" value="2"/>
</dbReference>
<dbReference type="EC" id="2.7.11.1" evidence="1"/>
<gene>
    <name evidence="8" type="ORF">GM676_10185</name>
</gene>
<keyword evidence="4" id="KW-0677">Repeat</keyword>
<dbReference type="GO" id="GO:0005524">
    <property type="term" value="F:ATP binding"/>
    <property type="evidence" value="ECO:0007669"/>
    <property type="project" value="InterPro"/>
</dbReference>
<accession>A0A6L6PFZ6</accession>
<evidence type="ECO:0000256" key="4">
    <source>
        <dbReference type="ARBA" id="ARBA00022737"/>
    </source>
</evidence>
<evidence type="ECO:0000313" key="9">
    <source>
        <dbReference type="Proteomes" id="UP000475582"/>
    </source>
</evidence>
<protein>
    <recommendedName>
        <fullName evidence="1">non-specific serine/threonine protein kinase</fullName>
        <ecNumber evidence="1">2.7.11.1</ecNumber>
    </recommendedName>
</protein>
<dbReference type="GO" id="GO:0016787">
    <property type="term" value="F:hydrolase activity"/>
    <property type="evidence" value="ECO:0007669"/>
    <property type="project" value="UniProtKB-KW"/>
</dbReference>
<reference evidence="8 9" key="1">
    <citation type="submission" date="2019-11" db="EMBL/GenBank/DDBJ databases">
        <title>Type strains purchased from KCTC, JCM and DSMZ.</title>
        <authorList>
            <person name="Lu H."/>
        </authorList>
    </citation>
    <scope>NUCLEOTIDE SEQUENCE [LARGE SCALE GENOMIC DNA]</scope>
    <source>
        <strain evidence="8 9">KCTC 22382</strain>
    </source>
</reference>
<dbReference type="AlphaFoldDB" id="A0A6L6PFZ6"/>